<evidence type="ECO:0000313" key="2">
    <source>
        <dbReference type="Proteomes" id="UP001187315"/>
    </source>
</evidence>
<evidence type="ECO:0000313" key="1">
    <source>
        <dbReference type="EMBL" id="KAK2865831.1"/>
    </source>
</evidence>
<keyword evidence="2" id="KW-1185">Reference proteome</keyword>
<organism evidence="1 2">
    <name type="scientific">Tachysurus vachellii</name>
    <name type="common">Darkbarbel catfish</name>
    <name type="synonym">Pelteobagrus vachellii</name>
    <dbReference type="NCBI Taxonomy" id="175792"/>
    <lineage>
        <taxon>Eukaryota</taxon>
        <taxon>Metazoa</taxon>
        <taxon>Chordata</taxon>
        <taxon>Craniata</taxon>
        <taxon>Vertebrata</taxon>
        <taxon>Euteleostomi</taxon>
        <taxon>Actinopterygii</taxon>
        <taxon>Neopterygii</taxon>
        <taxon>Teleostei</taxon>
        <taxon>Ostariophysi</taxon>
        <taxon>Siluriformes</taxon>
        <taxon>Bagridae</taxon>
        <taxon>Tachysurus</taxon>
    </lineage>
</organism>
<dbReference type="Proteomes" id="UP001187315">
    <property type="component" value="Unassembled WGS sequence"/>
</dbReference>
<sequence>MQLLECSSVVSVEISLMSPCVKHLLVYKLLFLPPTAAILMLTRFQKIKASVAVAMVAVWEVAVETTALAHHSPLLTLSPEHKSEVRRGTNTVGLYVERPLFI</sequence>
<dbReference type="AlphaFoldDB" id="A0AA88NV89"/>
<proteinExistence type="predicted"/>
<accession>A0AA88NV89</accession>
<protein>
    <submittedName>
        <fullName evidence="1">Uncharacterized protein</fullName>
    </submittedName>
</protein>
<gene>
    <name evidence="1" type="ORF">Q7C36_001887</name>
</gene>
<reference evidence="1" key="1">
    <citation type="submission" date="2023-08" db="EMBL/GenBank/DDBJ databases">
        <title>Pelteobagrus vachellii genome.</title>
        <authorList>
            <person name="Liu H."/>
        </authorList>
    </citation>
    <scope>NUCLEOTIDE SEQUENCE</scope>
    <source>
        <strain evidence="1">PRFRI_2022a</strain>
        <tissue evidence="1">Muscle</tissue>
    </source>
</reference>
<comment type="caution">
    <text evidence="1">The sequence shown here is derived from an EMBL/GenBank/DDBJ whole genome shotgun (WGS) entry which is preliminary data.</text>
</comment>
<name>A0AA88NV89_TACVA</name>
<dbReference type="EMBL" id="JAVHJS010000002">
    <property type="protein sequence ID" value="KAK2865831.1"/>
    <property type="molecule type" value="Genomic_DNA"/>
</dbReference>